<dbReference type="Proteomes" id="UP000002762">
    <property type="component" value="Unassembled WGS sequence"/>
</dbReference>
<proteinExistence type="predicted"/>
<organism evidence="2 3">
    <name type="scientific">Beauveria bassiana (strain ARSEF 2860)</name>
    <name type="common">White muscardine disease fungus</name>
    <name type="synonym">Tritirachium shiotae</name>
    <dbReference type="NCBI Taxonomy" id="655819"/>
    <lineage>
        <taxon>Eukaryota</taxon>
        <taxon>Fungi</taxon>
        <taxon>Dikarya</taxon>
        <taxon>Ascomycota</taxon>
        <taxon>Pezizomycotina</taxon>
        <taxon>Sordariomycetes</taxon>
        <taxon>Hypocreomycetidae</taxon>
        <taxon>Hypocreales</taxon>
        <taxon>Cordycipitaceae</taxon>
        <taxon>Beauveria</taxon>
    </lineage>
</organism>
<keyword evidence="3" id="KW-1185">Reference proteome</keyword>
<feature type="region of interest" description="Disordered" evidence="1">
    <location>
        <begin position="660"/>
        <end position="712"/>
    </location>
</feature>
<dbReference type="AlphaFoldDB" id="J5K0L2"/>
<dbReference type="HOGENOM" id="CLU_411130_0_0_1"/>
<name>J5K0L2_BEAB2</name>
<feature type="region of interest" description="Disordered" evidence="1">
    <location>
        <begin position="387"/>
        <end position="407"/>
    </location>
</feature>
<sequence length="712" mass="78327">MTTTDCQLANGWCPHQLLLATFTAAYSVSDNESIRSNRLEIPLTFELKSVMNWNNGQLARHSRRSYNIDATRQKQYFAQAKRQKVTDSRRRKYNAEDFVPSYLKDPQEVSVQQIPEAIRHREPRSRLLTLQDLPETLQQATEYPKNGGRIEKIKRIHSSQEQDEASMDAKRRRLLQQSDWSGVELQKPVIITYPETARSRKSFQRHLSHNQFGSPLAEESNDRVSAHTVIKIASQEYRWSPGKSSIRTWHSKGQSALPETPIVERGSLYDISSSASKSFSSFIPESPCAERALQIGKAKAGRETQVQSMPHTSPSIFDQPLVKAIPATQFLHPQPIRCMPQSVYARLSDSALSGDVALNLEPASLSRLQSDGSSYVAATASKSGEGVVAEPVKENSSSKISESPREFRQPGICNGLPLSIERNLDLPSPRRPSSQAIADVPDRGFLRGSDSLPSSITTPDVYRIAETSHLGNRLSALPYKRSVPTAPELGNEDENMVWKRFVLGSYHSVPVAIKSSEHCGPEGDEASDSRSKLGVKTAAIEENASPGPTTRRCQVPTPAPIGPAPPLTISAKGPSTTSMRFSNKPQTTCDDEAPACFGELRDEPEVMTALPTESKAVSQSTLLEVQHMTLKPESTFHPPSLFVGRLAASGGAGAAVAAVPKTSELEQSSSFAPKAPSGRLMSRRRRNRRREAGRPDIRALPNIQGDPIEFTP</sequence>
<accession>J5K0L2</accession>
<feature type="compositionally biased region" description="Pro residues" evidence="1">
    <location>
        <begin position="557"/>
        <end position="566"/>
    </location>
</feature>
<dbReference type="InParanoid" id="J5K0L2"/>
<evidence type="ECO:0000256" key="1">
    <source>
        <dbReference type="SAM" id="MobiDB-lite"/>
    </source>
</evidence>
<reference evidence="2 3" key="1">
    <citation type="journal article" date="2012" name="Sci. Rep.">
        <title>Genomic perspectives on the evolution of fungal entomopathogenicity in Beauveria bassiana.</title>
        <authorList>
            <person name="Xiao G."/>
            <person name="Ying S.H."/>
            <person name="Zheng P."/>
            <person name="Wang Z.L."/>
            <person name="Zhang S."/>
            <person name="Xie X.Q."/>
            <person name="Shang Y."/>
            <person name="St Leger R.J."/>
            <person name="Zhao G.P."/>
            <person name="Wang C."/>
            <person name="Feng M.G."/>
        </authorList>
    </citation>
    <scope>NUCLEOTIDE SEQUENCE [LARGE SCALE GENOMIC DNA]</scope>
    <source>
        <strain evidence="2 3">ARSEF 2860</strain>
    </source>
</reference>
<gene>
    <name evidence="2" type="ORF">BBA_03571</name>
</gene>
<dbReference type="EMBL" id="JH725156">
    <property type="protein sequence ID" value="EJP67791.1"/>
    <property type="molecule type" value="Genomic_DNA"/>
</dbReference>
<feature type="region of interest" description="Disordered" evidence="1">
    <location>
        <begin position="540"/>
        <end position="568"/>
    </location>
</feature>
<protein>
    <submittedName>
        <fullName evidence="2">Uncharacterized protein</fullName>
    </submittedName>
</protein>
<dbReference type="RefSeq" id="XP_008596890.1">
    <property type="nucleotide sequence ID" value="XM_008598668.1"/>
</dbReference>
<evidence type="ECO:0000313" key="2">
    <source>
        <dbReference type="EMBL" id="EJP67791.1"/>
    </source>
</evidence>
<dbReference type="OrthoDB" id="5426563at2759"/>
<dbReference type="GeneID" id="19886583"/>
<evidence type="ECO:0000313" key="3">
    <source>
        <dbReference type="Proteomes" id="UP000002762"/>
    </source>
</evidence>